<name>A0A2T0Q488_9ACTN</name>
<evidence type="ECO:0000313" key="2">
    <source>
        <dbReference type="EMBL" id="PRX98625.1"/>
    </source>
</evidence>
<feature type="domain" description="ATP-dependent RecD2 DNA helicase-like helix-hairpin-helix" evidence="1">
    <location>
        <begin position="4"/>
        <end position="88"/>
    </location>
</feature>
<dbReference type="Proteomes" id="UP000237846">
    <property type="component" value="Unassembled WGS sequence"/>
</dbReference>
<dbReference type="InterPro" id="IPR027417">
    <property type="entry name" value="P-loop_NTPase"/>
</dbReference>
<dbReference type="OrthoDB" id="9763659at2"/>
<gene>
    <name evidence="2" type="ORF">CLV72_104203</name>
</gene>
<dbReference type="SUPFAM" id="SSF52540">
    <property type="entry name" value="P-loop containing nucleoside triphosphate hydrolases"/>
    <property type="match status" value="1"/>
</dbReference>
<dbReference type="InterPro" id="IPR029493">
    <property type="entry name" value="RecD2-like_HHH"/>
</dbReference>
<dbReference type="RefSeq" id="WP_106245932.1">
    <property type="nucleotide sequence ID" value="NZ_PVZC01000004.1"/>
</dbReference>
<dbReference type="Pfam" id="PF13245">
    <property type="entry name" value="AAA_19"/>
    <property type="match status" value="1"/>
</dbReference>
<dbReference type="AlphaFoldDB" id="A0A2T0Q488"/>
<dbReference type="Pfam" id="PF14490">
    <property type="entry name" value="HHH_RecD2"/>
    <property type="match status" value="1"/>
</dbReference>
<reference evidence="2 3" key="1">
    <citation type="submission" date="2018-03" db="EMBL/GenBank/DDBJ databases">
        <title>Genomic Encyclopedia of Archaeal and Bacterial Type Strains, Phase II (KMG-II): from individual species to whole genera.</title>
        <authorList>
            <person name="Goeker M."/>
        </authorList>
    </citation>
    <scope>NUCLEOTIDE SEQUENCE [LARGE SCALE GENOMIC DNA]</scope>
    <source>
        <strain evidence="2 3">DSM 45601</strain>
    </source>
</reference>
<sequence length="592" mass="58521">MAAAVEVLERAGAPARLAGPLVRALGDDAAALLRGDPWRLLSLPEITPEQADFTARRLLGASAVPTDERRARALVVHLLTRAARTGHTALPAAEVVRALAGLGVRDGAGAVDSALDDGLVIAVDSYPADDDADPAEPAEMPDPVPLLALGRYGLAEETLGEGLGRLAGTAEALVDSATAAEAAEAAAERLGRSPAPETLAALVAVALRGVVAVPAGPGAGDAVADLVALLPAIAEAAEVGAVVTAPSGTSAEALAAAAGVPATPLRALLGGRPDGGYAHGEAAPLEAGLVVVTGAETLDVELGAALVEACADGTHLVLVGDPDAPPPPGPGAVLADVLDARVVPVAALPAPRPRPGSVTALAASLAAGELPPVPAPGAGGGRELVVVRASSAAEAVHRTVQLVTDSIPRALGVPAQRVQVVSLLRDGEAGAAALNAACKAALNPGPGAHGGFDPGDRLVAAADGEGFTAGDVGYLAEAGPEGAVVRLFGGEEVPGPDAGPGRELAVPDLTAFRPGWALTAAAAQGGRWRAVVLVVPPFPPGFRPGGPALYGAVTRAAEHLSIVHAAGPALAEAVRSRPPRRRTRLVELLREG</sequence>
<comment type="caution">
    <text evidence="2">The sequence shown here is derived from an EMBL/GenBank/DDBJ whole genome shotgun (WGS) entry which is preliminary data.</text>
</comment>
<keyword evidence="3" id="KW-1185">Reference proteome</keyword>
<evidence type="ECO:0000259" key="1">
    <source>
        <dbReference type="Pfam" id="PF14490"/>
    </source>
</evidence>
<dbReference type="Gene3D" id="3.40.50.300">
    <property type="entry name" value="P-loop containing nucleotide triphosphate hydrolases"/>
    <property type="match status" value="2"/>
</dbReference>
<organism evidence="2 3">
    <name type="scientific">Allonocardiopsis opalescens</name>
    <dbReference type="NCBI Taxonomy" id="1144618"/>
    <lineage>
        <taxon>Bacteria</taxon>
        <taxon>Bacillati</taxon>
        <taxon>Actinomycetota</taxon>
        <taxon>Actinomycetes</taxon>
        <taxon>Streptosporangiales</taxon>
        <taxon>Allonocardiopsis</taxon>
    </lineage>
</organism>
<accession>A0A2T0Q488</accession>
<proteinExistence type="predicted"/>
<evidence type="ECO:0000313" key="3">
    <source>
        <dbReference type="Proteomes" id="UP000237846"/>
    </source>
</evidence>
<dbReference type="Gene3D" id="2.30.30.940">
    <property type="match status" value="1"/>
</dbReference>
<protein>
    <submittedName>
        <fullName evidence="2">Exodeoxyribonuclease V alpha subunit</fullName>
    </submittedName>
</protein>
<dbReference type="EMBL" id="PVZC01000004">
    <property type="protein sequence ID" value="PRX98625.1"/>
    <property type="molecule type" value="Genomic_DNA"/>
</dbReference>